<dbReference type="PROSITE" id="PS51012">
    <property type="entry name" value="ABC_TM2"/>
    <property type="match status" value="1"/>
</dbReference>
<dbReference type="InterPro" id="IPR052902">
    <property type="entry name" value="ABC-2_transporter"/>
</dbReference>
<organism evidence="8 9">
    <name type="scientific">Amycolatopsis albispora</name>
    <dbReference type="NCBI Taxonomy" id="1804986"/>
    <lineage>
        <taxon>Bacteria</taxon>
        <taxon>Bacillati</taxon>
        <taxon>Actinomycetota</taxon>
        <taxon>Actinomycetes</taxon>
        <taxon>Pseudonocardiales</taxon>
        <taxon>Pseudonocardiaceae</taxon>
        <taxon>Amycolatopsis</taxon>
    </lineage>
</organism>
<keyword evidence="4 6" id="KW-0472">Membrane</keyword>
<dbReference type="Proteomes" id="UP000250434">
    <property type="component" value="Chromosome"/>
</dbReference>
<evidence type="ECO:0000256" key="1">
    <source>
        <dbReference type="ARBA" id="ARBA00004141"/>
    </source>
</evidence>
<evidence type="ECO:0000256" key="4">
    <source>
        <dbReference type="ARBA" id="ARBA00023136"/>
    </source>
</evidence>
<feature type="domain" description="ABC transmembrane type-2" evidence="7">
    <location>
        <begin position="20"/>
        <end position="247"/>
    </location>
</feature>
<keyword evidence="2 6" id="KW-0812">Transmembrane</keyword>
<keyword evidence="3 6" id="KW-1133">Transmembrane helix</keyword>
<dbReference type="InterPro" id="IPR013525">
    <property type="entry name" value="ABC2_TM"/>
</dbReference>
<dbReference type="InterPro" id="IPR000412">
    <property type="entry name" value="ABC_2_transport"/>
</dbReference>
<proteinExistence type="inferred from homology"/>
<dbReference type="EMBL" id="CP015163">
    <property type="protein sequence ID" value="AXB43637.1"/>
    <property type="molecule type" value="Genomic_DNA"/>
</dbReference>
<keyword evidence="9" id="KW-1185">Reference proteome</keyword>
<dbReference type="Pfam" id="PF01061">
    <property type="entry name" value="ABC2_membrane"/>
    <property type="match status" value="1"/>
</dbReference>
<dbReference type="PANTHER" id="PTHR43027">
    <property type="entry name" value="DOXORUBICIN RESISTANCE ABC TRANSPORTER PERMEASE PROTEIN DRRC-RELATED"/>
    <property type="match status" value="1"/>
</dbReference>
<evidence type="ECO:0000313" key="8">
    <source>
        <dbReference type="EMBL" id="AXB43637.1"/>
    </source>
</evidence>
<feature type="transmembrane region" description="Helical" evidence="6">
    <location>
        <begin position="139"/>
        <end position="162"/>
    </location>
</feature>
<comment type="similarity">
    <text evidence="6">Belongs to the ABC-2 integral membrane protein family.</text>
</comment>
<feature type="transmembrane region" description="Helical" evidence="6">
    <location>
        <begin position="59"/>
        <end position="81"/>
    </location>
</feature>
<keyword evidence="6" id="KW-1003">Cell membrane</keyword>
<keyword evidence="5" id="KW-0046">Antibiotic resistance</keyword>
<dbReference type="OrthoDB" id="3217868at2"/>
<dbReference type="RefSeq" id="WP_113692876.1">
    <property type="nucleotide sequence ID" value="NZ_CP015163.1"/>
</dbReference>
<evidence type="ECO:0000259" key="7">
    <source>
        <dbReference type="PROSITE" id="PS51012"/>
    </source>
</evidence>
<dbReference type="PANTHER" id="PTHR43027:SF2">
    <property type="entry name" value="TRANSPORT PERMEASE PROTEIN"/>
    <property type="match status" value="1"/>
</dbReference>
<name>A0A344L6G3_9PSEU</name>
<dbReference type="AlphaFoldDB" id="A0A344L6G3"/>
<dbReference type="GO" id="GO:0140359">
    <property type="term" value="F:ABC-type transporter activity"/>
    <property type="evidence" value="ECO:0007669"/>
    <property type="project" value="InterPro"/>
</dbReference>
<dbReference type="InterPro" id="IPR047817">
    <property type="entry name" value="ABC2_TM_bact-type"/>
</dbReference>
<sequence>MRALGKLTAVEAKLFLRDPGAAIVVLGVPVALLVVFGLVPGARQPSEDFGGKVPLDTFIAPLSVAVLLAMLALTMFPTAMATYREKGVLRRLSASPVPPVRLLTAQLVVNLAAALVVVLLIVGFGAAVLSMALPANLGGFLLVAVLGTGALFSVGLLIAALVPTGRTAGGVGAAVFFPMLALGGVWVRKEDLPSFLQPVADVLPLGATLNGMRETWSGGSPELLQLAALVVVALVCGGLAARFFRWE</sequence>
<accession>A0A344L6G3</accession>
<gene>
    <name evidence="8" type="ORF">A4R43_14720</name>
</gene>
<dbReference type="PIRSF" id="PIRSF006648">
    <property type="entry name" value="DrrB"/>
    <property type="match status" value="1"/>
</dbReference>
<dbReference type="GO" id="GO:0046677">
    <property type="term" value="P:response to antibiotic"/>
    <property type="evidence" value="ECO:0007669"/>
    <property type="project" value="UniProtKB-KW"/>
</dbReference>
<comment type="subcellular location">
    <subcellularLocation>
        <location evidence="6">Cell membrane</location>
        <topology evidence="6">Multi-pass membrane protein</topology>
    </subcellularLocation>
    <subcellularLocation>
        <location evidence="1">Membrane</location>
        <topology evidence="1">Multi-pass membrane protein</topology>
    </subcellularLocation>
</comment>
<dbReference type="GO" id="GO:0043190">
    <property type="term" value="C:ATP-binding cassette (ABC) transporter complex"/>
    <property type="evidence" value="ECO:0007669"/>
    <property type="project" value="InterPro"/>
</dbReference>
<evidence type="ECO:0000256" key="2">
    <source>
        <dbReference type="ARBA" id="ARBA00022692"/>
    </source>
</evidence>
<evidence type="ECO:0000256" key="6">
    <source>
        <dbReference type="RuleBase" id="RU361157"/>
    </source>
</evidence>
<reference evidence="8 9" key="1">
    <citation type="submission" date="2016-04" db="EMBL/GenBank/DDBJ databases">
        <title>Complete genome sequence and analysis of deep-sea sediment isolate, Amycolatopsis sp. WP1.</title>
        <authorList>
            <person name="Wang H."/>
            <person name="Chen S."/>
            <person name="Wu Q."/>
        </authorList>
    </citation>
    <scope>NUCLEOTIDE SEQUENCE [LARGE SCALE GENOMIC DNA]</scope>
    <source>
        <strain evidence="8 9">WP1</strain>
    </source>
</reference>
<dbReference type="KEGG" id="aab:A4R43_14720"/>
<feature type="transmembrane region" description="Helical" evidence="6">
    <location>
        <begin position="223"/>
        <end position="244"/>
    </location>
</feature>
<feature type="transmembrane region" description="Helical" evidence="6">
    <location>
        <begin position="102"/>
        <end position="133"/>
    </location>
</feature>
<feature type="transmembrane region" description="Helical" evidence="6">
    <location>
        <begin position="21"/>
        <end position="39"/>
    </location>
</feature>
<feature type="transmembrane region" description="Helical" evidence="6">
    <location>
        <begin position="169"/>
        <end position="187"/>
    </location>
</feature>
<evidence type="ECO:0000313" key="9">
    <source>
        <dbReference type="Proteomes" id="UP000250434"/>
    </source>
</evidence>
<evidence type="ECO:0000256" key="3">
    <source>
        <dbReference type="ARBA" id="ARBA00022989"/>
    </source>
</evidence>
<keyword evidence="6" id="KW-0813">Transport</keyword>
<evidence type="ECO:0000256" key="5">
    <source>
        <dbReference type="ARBA" id="ARBA00023251"/>
    </source>
</evidence>
<protein>
    <recommendedName>
        <fullName evidence="6">Transport permease protein</fullName>
    </recommendedName>
</protein>